<organism evidence="1 2">
    <name type="scientific">Streptomyces smyrnaeus</name>
    <dbReference type="NCBI Taxonomy" id="1387713"/>
    <lineage>
        <taxon>Bacteria</taxon>
        <taxon>Bacillati</taxon>
        <taxon>Actinomycetota</taxon>
        <taxon>Actinomycetes</taxon>
        <taxon>Kitasatosporales</taxon>
        <taxon>Streptomycetaceae</taxon>
        <taxon>Streptomyces</taxon>
    </lineage>
</organism>
<comment type="caution">
    <text evidence="1">The sequence shown here is derived from an EMBL/GenBank/DDBJ whole genome shotgun (WGS) entry which is preliminary data.</text>
</comment>
<protein>
    <submittedName>
        <fullName evidence="1">Uncharacterized protein</fullName>
    </submittedName>
</protein>
<evidence type="ECO:0000313" key="2">
    <source>
        <dbReference type="Proteomes" id="UP000721954"/>
    </source>
</evidence>
<accession>A0ABS3XPN2</accession>
<keyword evidence="2" id="KW-1185">Reference proteome</keyword>
<reference evidence="1 2" key="1">
    <citation type="submission" date="2021-02" db="EMBL/GenBank/DDBJ databases">
        <title>Streptomyces spirodelae sp. nov., isolated from duckweed.</title>
        <authorList>
            <person name="Saimee Y."/>
            <person name="Duangmal K."/>
        </authorList>
    </citation>
    <scope>NUCLEOTIDE SEQUENCE [LARGE SCALE GENOMIC DNA]</scope>
    <source>
        <strain evidence="1 2">DSM 42105</strain>
    </source>
</reference>
<evidence type="ECO:0000313" key="1">
    <source>
        <dbReference type="EMBL" id="MBO8197243.1"/>
    </source>
</evidence>
<name>A0ABS3XPN2_9ACTN</name>
<sequence>MAESRHENPTLAKLRDAEETCERLRVALVGADIVLPSLRVDLASCVDVTNSTWRGPLLELGGCNLATAEKLAKALCAPHAR</sequence>
<gene>
    <name evidence="1" type="ORF">JW613_02780</name>
</gene>
<dbReference type="GeneID" id="96257515"/>
<proteinExistence type="predicted"/>
<dbReference type="RefSeq" id="WP_209209055.1">
    <property type="nucleotide sequence ID" value="NZ_JAFFZM010000001.1"/>
</dbReference>
<dbReference type="EMBL" id="JAFFZM010000001">
    <property type="protein sequence ID" value="MBO8197243.1"/>
    <property type="molecule type" value="Genomic_DNA"/>
</dbReference>
<dbReference type="Proteomes" id="UP000721954">
    <property type="component" value="Unassembled WGS sequence"/>
</dbReference>